<gene>
    <name evidence="3" type="ORF">AMYX_24980</name>
</gene>
<evidence type="ECO:0000256" key="2">
    <source>
        <dbReference type="SAM" id="SignalP"/>
    </source>
</evidence>
<dbReference type="PROSITE" id="PS51257">
    <property type="entry name" value="PROKAR_LIPOPROTEIN"/>
    <property type="match status" value="1"/>
</dbReference>
<keyword evidence="4" id="KW-1185">Reference proteome</keyword>
<sequence>MSSRIAALLLLACACAVEAHPRPPPRLLPPPEAVAIAAQYARSHGLVVDTTYRARLDRRARWHVLLGGAGGRDRAAVTVDGYSGRVIAARLSGARGELAPPPPPPGTAPGAIPEPEPEAEPAPATPPGPPPAAPPPPPPPG</sequence>
<feature type="region of interest" description="Disordered" evidence="1">
    <location>
        <begin position="93"/>
        <end position="141"/>
    </location>
</feature>
<dbReference type="AlphaFoldDB" id="A0A7I9VP76"/>
<evidence type="ECO:0000313" key="3">
    <source>
        <dbReference type="EMBL" id="GEJ57757.1"/>
    </source>
</evidence>
<evidence type="ECO:0008006" key="5">
    <source>
        <dbReference type="Google" id="ProtNLM"/>
    </source>
</evidence>
<evidence type="ECO:0000313" key="4">
    <source>
        <dbReference type="Proteomes" id="UP000503640"/>
    </source>
</evidence>
<organism evidence="3 4">
    <name type="scientific">Anaeromyxobacter diazotrophicus</name>
    <dbReference type="NCBI Taxonomy" id="2590199"/>
    <lineage>
        <taxon>Bacteria</taxon>
        <taxon>Pseudomonadati</taxon>
        <taxon>Myxococcota</taxon>
        <taxon>Myxococcia</taxon>
        <taxon>Myxococcales</taxon>
        <taxon>Cystobacterineae</taxon>
        <taxon>Anaeromyxobacteraceae</taxon>
        <taxon>Anaeromyxobacter</taxon>
    </lineage>
</organism>
<dbReference type="EMBL" id="BJTG01000005">
    <property type="protein sequence ID" value="GEJ57757.1"/>
    <property type="molecule type" value="Genomic_DNA"/>
</dbReference>
<dbReference type="Proteomes" id="UP000503640">
    <property type="component" value="Unassembled WGS sequence"/>
</dbReference>
<proteinExistence type="predicted"/>
<name>A0A7I9VP76_9BACT</name>
<keyword evidence="2" id="KW-0732">Signal</keyword>
<protein>
    <recommendedName>
        <fullName evidence="5">PepSY domain-containing protein</fullName>
    </recommendedName>
</protein>
<reference evidence="4" key="1">
    <citation type="journal article" date="2020" name="Appl. Environ. Microbiol.">
        <title>Diazotrophic Anaeromyxobacter Isolates from Soils.</title>
        <authorList>
            <person name="Masuda Y."/>
            <person name="Yamanaka H."/>
            <person name="Xu Z.X."/>
            <person name="Shiratori Y."/>
            <person name="Aono T."/>
            <person name="Amachi S."/>
            <person name="Senoo K."/>
            <person name="Itoh H."/>
        </authorList>
    </citation>
    <scope>NUCLEOTIDE SEQUENCE [LARGE SCALE GENOMIC DNA]</scope>
    <source>
        <strain evidence="4">R267</strain>
    </source>
</reference>
<comment type="caution">
    <text evidence="3">The sequence shown here is derived from an EMBL/GenBank/DDBJ whole genome shotgun (WGS) entry which is preliminary data.</text>
</comment>
<feature type="signal peptide" evidence="2">
    <location>
        <begin position="1"/>
        <end position="19"/>
    </location>
</feature>
<dbReference type="RefSeq" id="WP_176065616.1">
    <property type="nucleotide sequence ID" value="NZ_BJTG01000005.1"/>
</dbReference>
<feature type="compositionally biased region" description="Pro residues" evidence="1">
    <location>
        <begin position="123"/>
        <end position="141"/>
    </location>
</feature>
<feature type="chain" id="PRO_5029815463" description="PepSY domain-containing protein" evidence="2">
    <location>
        <begin position="20"/>
        <end position="141"/>
    </location>
</feature>
<evidence type="ECO:0000256" key="1">
    <source>
        <dbReference type="SAM" id="MobiDB-lite"/>
    </source>
</evidence>
<accession>A0A7I9VP76</accession>